<organism evidence="1 2">
    <name type="scientific">Gossypium tomentosum</name>
    <name type="common">Hawaiian cotton</name>
    <name type="synonym">Gossypium sandvicense</name>
    <dbReference type="NCBI Taxonomy" id="34277"/>
    <lineage>
        <taxon>Eukaryota</taxon>
        <taxon>Viridiplantae</taxon>
        <taxon>Streptophyta</taxon>
        <taxon>Embryophyta</taxon>
        <taxon>Tracheophyta</taxon>
        <taxon>Spermatophyta</taxon>
        <taxon>Magnoliopsida</taxon>
        <taxon>eudicotyledons</taxon>
        <taxon>Gunneridae</taxon>
        <taxon>Pentapetalae</taxon>
        <taxon>rosids</taxon>
        <taxon>malvids</taxon>
        <taxon>Malvales</taxon>
        <taxon>Malvaceae</taxon>
        <taxon>Malvoideae</taxon>
        <taxon>Gossypium</taxon>
    </lineage>
</organism>
<accession>A0A5D2JFN9</accession>
<keyword evidence="2" id="KW-1185">Reference proteome</keyword>
<protein>
    <submittedName>
        <fullName evidence="1">Uncharacterized protein</fullName>
    </submittedName>
</protein>
<evidence type="ECO:0000313" key="1">
    <source>
        <dbReference type="EMBL" id="TYH53364.1"/>
    </source>
</evidence>
<dbReference type="EMBL" id="CM017631">
    <property type="protein sequence ID" value="TYH53364.1"/>
    <property type="molecule type" value="Genomic_DNA"/>
</dbReference>
<sequence>MFKVRILGGLGLTPFLTKRGEGMVFGIYFRHVYKHGKIHLWYFLQVTFGASARICMIWIKTFFFKCFPGQCKNL</sequence>
<dbReference type="AlphaFoldDB" id="A0A5D2JFN9"/>
<dbReference type="Proteomes" id="UP000322667">
    <property type="component" value="Chromosome D09"/>
</dbReference>
<evidence type="ECO:0000313" key="2">
    <source>
        <dbReference type="Proteomes" id="UP000322667"/>
    </source>
</evidence>
<name>A0A5D2JFN9_GOSTO</name>
<proteinExistence type="predicted"/>
<gene>
    <name evidence="1" type="ORF">ES332_D09G095700v1</name>
</gene>
<reference evidence="1 2" key="1">
    <citation type="submission" date="2019-07" db="EMBL/GenBank/DDBJ databases">
        <title>WGS assembly of Gossypium tomentosum.</title>
        <authorList>
            <person name="Chen Z.J."/>
            <person name="Sreedasyam A."/>
            <person name="Ando A."/>
            <person name="Song Q."/>
            <person name="De L."/>
            <person name="Hulse-Kemp A."/>
            <person name="Ding M."/>
            <person name="Ye W."/>
            <person name="Kirkbride R."/>
            <person name="Jenkins J."/>
            <person name="Plott C."/>
            <person name="Lovell J."/>
            <person name="Lin Y.-M."/>
            <person name="Vaughn R."/>
            <person name="Liu B."/>
            <person name="Li W."/>
            <person name="Simpson S."/>
            <person name="Scheffler B."/>
            <person name="Saski C."/>
            <person name="Grover C."/>
            <person name="Hu G."/>
            <person name="Conover J."/>
            <person name="Carlson J."/>
            <person name="Shu S."/>
            <person name="Boston L."/>
            <person name="Williams M."/>
            <person name="Peterson D."/>
            <person name="Mcgee K."/>
            <person name="Jones D."/>
            <person name="Wendel J."/>
            <person name="Stelly D."/>
            <person name="Grimwood J."/>
            <person name="Schmutz J."/>
        </authorList>
    </citation>
    <scope>NUCLEOTIDE SEQUENCE [LARGE SCALE GENOMIC DNA]</scope>
    <source>
        <strain evidence="1">7179.01</strain>
    </source>
</reference>